<name>A0A0M1P7B1_9BACL</name>
<evidence type="ECO:0000256" key="2">
    <source>
        <dbReference type="ARBA" id="ARBA00007362"/>
    </source>
</evidence>
<dbReference type="SUPFAM" id="SSF103481">
    <property type="entry name" value="Multidrug resistance efflux transporter EmrE"/>
    <property type="match status" value="1"/>
</dbReference>
<reference evidence="6" key="1">
    <citation type="submission" date="2015-08" db="EMBL/GenBank/DDBJ databases">
        <title>Genome sequencing project for genomic taxonomy and phylogenomics of Bacillus-like bacteria.</title>
        <authorList>
            <person name="Liu B."/>
            <person name="Wang J."/>
            <person name="Zhu Y."/>
            <person name="Liu G."/>
            <person name="Chen Q."/>
            <person name="Chen Z."/>
            <person name="Lan J."/>
            <person name="Che J."/>
            <person name="Ge C."/>
            <person name="Shi H."/>
            <person name="Pan Z."/>
            <person name="Liu X."/>
        </authorList>
    </citation>
    <scope>NUCLEOTIDE SEQUENCE [LARGE SCALE GENOMIC DNA]</scope>
    <source>
        <strain evidence="6">FJAT-22460</strain>
    </source>
</reference>
<feature type="transmembrane region" description="Helical" evidence="3">
    <location>
        <begin position="12"/>
        <end position="32"/>
    </location>
</feature>
<keyword evidence="6" id="KW-1185">Reference proteome</keyword>
<dbReference type="PATRIC" id="fig|1705565.3.peg.4572"/>
<dbReference type="EMBL" id="LIUT01000001">
    <property type="protein sequence ID" value="KOR89914.1"/>
    <property type="molecule type" value="Genomic_DNA"/>
</dbReference>
<accession>A0A0M1P7B1</accession>
<sequence length="113" mass="12639">MEQIKAQSAPRHLGKLFMILSAFLTATGQLFWKWGHTHLLYMGIGFICYGLGAILMIKSFSLEKLSVAYPLMCISYIVALFYGDWFLDEPLTLQKLAAVALLGIGVTLTSYEK</sequence>
<evidence type="ECO:0000256" key="3">
    <source>
        <dbReference type="SAM" id="Phobius"/>
    </source>
</evidence>
<dbReference type="InterPro" id="IPR037185">
    <property type="entry name" value="EmrE-like"/>
</dbReference>
<protein>
    <recommendedName>
        <fullName evidence="4">EamA domain-containing protein</fullName>
    </recommendedName>
</protein>
<dbReference type="OrthoDB" id="3732386at2"/>
<dbReference type="RefSeq" id="WP_054402912.1">
    <property type="nucleotide sequence ID" value="NZ_LIUT01000001.1"/>
</dbReference>
<proteinExistence type="inferred from homology"/>
<dbReference type="InterPro" id="IPR000620">
    <property type="entry name" value="EamA_dom"/>
</dbReference>
<organism evidence="5 6">
    <name type="scientific">Paenibacillus solani</name>
    <dbReference type="NCBI Taxonomy" id="1705565"/>
    <lineage>
        <taxon>Bacteria</taxon>
        <taxon>Bacillati</taxon>
        <taxon>Bacillota</taxon>
        <taxon>Bacilli</taxon>
        <taxon>Bacillales</taxon>
        <taxon>Paenibacillaceae</taxon>
        <taxon>Paenibacillus</taxon>
    </lineage>
</organism>
<feature type="domain" description="EamA" evidence="4">
    <location>
        <begin position="17"/>
        <end position="110"/>
    </location>
</feature>
<feature type="transmembrane region" description="Helical" evidence="3">
    <location>
        <begin position="38"/>
        <end position="57"/>
    </location>
</feature>
<dbReference type="AlphaFoldDB" id="A0A0M1P7B1"/>
<comment type="subcellular location">
    <subcellularLocation>
        <location evidence="1">Endomembrane system</location>
        <topology evidence="1">Multi-pass membrane protein</topology>
    </subcellularLocation>
</comment>
<keyword evidence="3" id="KW-0812">Transmembrane</keyword>
<feature type="transmembrane region" description="Helical" evidence="3">
    <location>
        <begin position="69"/>
        <end position="87"/>
    </location>
</feature>
<keyword evidence="3" id="KW-1133">Transmembrane helix</keyword>
<evidence type="ECO:0000313" key="5">
    <source>
        <dbReference type="EMBL" id="KOR89914.1"/>
    </source>
</evidence>
<dbReference type="GO" id="GO:0016020">
    <property type="term" value="C:membrane"/>
    <property type="evidence" value="ECO:0007669"/>
    <property type="project" value="InterPro"/>
</dbReference>
<comment type="caution">
    <text evidence="5">The sequence shown here is derived from an EMBL/GenBank/DDBJ whole genome shotgun (WGS) entry which is preliminary data.</text>
</comment>
<evidence type="ECO:0000256" key="1">
    <source>
        <dbReference type="ARBA" id="ARBA00004127"/>
    </source>
</evidence>
<dbReference type="Pfam" id="PF00892">
    <property type="entry name" value="EamA"/>
    <property type="match status" value="1"/>
</dbReference>
<dbReference type="Proteomes" id="UP000036932">
    <property type="component" value="Unassembled WGS sequence"/>
</dbReference>
<evidence type="ECO:0000313" key="6">
    <source>
        <dbReference type="Proteomes" id="UP000036932"/>
    </source>
</evidence>
<gene>
    <name evidence="5" type="ORF">AM231_12735</name>
</gene>
<comment type="similarity">
    <text evidence="2">Belongs to the EamA transporter family.</text>
</comment>
<keyword evidence="3" id="KW-0472">Membrane</keyword>
<dbReference type="Gene3D" id="1.10.3730.20">
    <property type="match status" value="1"/>
</dbReference>
<evidence type="ECO:0000259" key="4">
    <source>
        <dbReference type="Pfam" id="PF00892"/>
    </source>
</evidence>